<feature type="signal peptide" evidence="1">
    <location>
        <begin position="1"/>
        <end position="16"/>
    </location>
</feature>
<name>A0A2M3ZX03_9DIPT</name>
<feature type="chain" id="PRO_5014772765" evidence="1">
    <location>
        <begin position="17"/>
        <end position="71"/>
    </location>
</feature>
<organism evidence="2">
    <name type="scientific">Anopheles braziliensis</name>
    <dbReference type="NCBI Taxonomy" id="58242"/>
    <lineage>
        <taxon>Eukaryota</taxon>
        <taxon>Metazoa</taxon>
        <taxon>Ecdysozoa</taxon>
        <taxon>Arthropoda</taxon>
        <taxon>Hexapoda</taxon>
        <taxon>Insecta</taxon>
        <taxon>Pterygota</taxon>
        <taxon>Neoptera</taxon>
        <taxon>Endopterygota</taxon>
        <taxon>Diptera</taxon>
        <taxon>Nematocera</taxon>
        <taxon>Culicoidea</taxon>
        <taxon>Culicidae</taxon>
        <taxon>Anophelinae</taxon>
        <taxon>Anopheles</taxon>
    </lineage>
</organism>
<reference evidence="2" key="1">
    <citation type="submission" date="2018-01" db="EMBL/GenBank/DDBJ databases">
        <title>An insight into the sialome of Amazonian anophelines.</title>
        <authorList>
            <person name="Ribeiro J.M."/>
            <person name="Scarpassa V."/>
            <person name="Calvo E."/>
        </authorList>
    </citation>
    <scope>NUCLEOTIDE SEQUENCE</scope>
    <source>
        <tissue evidence="2">Salivary glands</tissue>
    </source>
</reference>
<proteinExistence type="predicted"/>
<evidence type="ECO:0000313" key="2">
    <source>
        <dbReference type="EMBL" id="MBW33002.1"/>
    </source>
</evidence>
<dbReference type="AlphaFoldDB" id="A0A2M3ZX03"/>
<dbReference type="EMBL" id="GGFM01012251">
    <property type="protein sequence ID" value="MBW33002.1"/>
    <property type="molecule type" value="Transcribed_RNA"/>
</dbReference>
<evidence type="ECO:0000256" key="1">
    <source>
        <dbReference type="SAM" id="SignalP"/>
    </source>
</evidence>
<accession>A0A2M3ZX03</accession>
<sequence>MCRKWIPAAALFTVEAARARLGWSVCTRELRCLKVKYCLTSSSSCHHPGAASLGFVRMALKHDTSHRSGRC</sequence>
<protein>
    <submittedName>
        <fullName evidence="2">Putative secreted peptide</fullName>
    </submittedName>
</protein>
<keyword evidence="1" id="KW-0732">Signal</keyword>